<reference evidence="2 3" key="1">
    <citation type="submission" date="2024-01" db="EMBL/GenBank/DDBJ databases">
        <title>A telomere-to-telomere, gap-free genome of sweet tea (Lithocarpus litseifolius).</title>
        <authorList>
            <person name="Zhou J."/>
        </authorList>
    </citation>
    <scope>NUCLEOTIDE SEQUENCE [LARGE SCALE GENOMIC DNA]</scope>
    <source>
        <strain evidence="2">Zhou-2022a</strain>
        <tissue evidence="2">Leaf</tissue>
    </source>
</reference>
<dbReference type="Pfam" id="PF13456">
    <property type="entry name" value="RVT_3"/>
    <property type="match status" value="1"/>
</dbReference>
<evidence type="ECO:0000313" key="3">
    <source>
        <dbReference type="Proteomes" id="UP001459277"/>
    </source>
</evidence>
<dbReference type="AlphaFoldDB" id="A0AAW2CSC6"/>
<proteinExistence type="predicted"/>
<protein>
    <recommendedName>
        <fullName evidence="1">RNase H type-1 domain-containing protein</fullName>
    </recommendedName>
</protein>
<accession>A0AAW2CSC6</accession>
<sequence length="105" mass="11785">MVWIPPPRLDIKINVDAVVGPRYSAITAVVRDWRRELVFASSMKVNTTLPLQAKAKSIRWAISIAPALVGESVIVESDLNLLSNFFRIWPLLGELRNFLVTVQKG</sequence>
<evidence type="ECO:0000259" key="1">
    <source>
        <dbReference type="Pfam" id="PF13456"/>
    </source>
</evidence>
<dbReference type="InterPro" id="IPR002156">
    <property type="entry name" value="RNaseH_domain"/>
</dbReference>
<dbReference type="GO" id="GO:0004523">
    <property type="term" value="F:RNA-DNA hybrid ribonuclease activity"/>
    <property type="evidence" value="ECO:0007669"/>
    <property type="project" value="InterPro"/>
</dbReference>
<organism evidence="2 3">
    <name type="scientific">Lithocarpus litseifolius</name>
    <dbReference type="NCBI Taxonomy" id="425828"/>
    <lineage>
        <taxon>Eukaryota</taxon>
        <taxon>Viridiplantae</taxon>
        <taxon>Streptophyta</taxon>
        <taxon>Embryophyta</taxon>
        <taxon>Tracheophyta</taxon>
        <taxon>Spermatophyta</taxon>
        <taxon>Magnoliopsida</taxon>
        <taxon>eudicotyledons</taxon>
        <taxon>Gunneridae</taxon>
        <taxon>Pentapetalae</taxon>
        <taxon>rosids</taxon>
        <taxon>fabids</taxon>
        <taxon>Fagales</taxon>
        <taxon>Fagaceae</taxon>
        <taxon>Lithocarpus</taxon>
    </lineage>
</organism>
<dbReference type="Proteomes" id="UP001459277">
    <property type="component" value="Unassembled WGS sequence"/>
</dbReference>
<name>A0AAW2CSC6_9ROSI</name>
<comment type="caution">
    <text evidence="2">The sequence shown here is derived from an EMBL/GenBank/DDBJ whole genome shotgun (WGS) entry which is preliminary data.</text>
</comment>
<dbReference type="EMBL" id="JAZDWU010000006">
    <property type="protein sequence ID" value="KAK9999465.1"/>
    <property type="molecule type" value="Genomic_DNA"/>
</dbReference>
<feature type="domain" description="RNase H type-1" evidence="1">
    <location>
        <begin position="14"/>
        <end position="83"/>
    </location>
</feature>
<evidence type="ECO:0000313" key="2">
    <source>
        <dbReference type="EMBL" id="KAK9999465.1"/>
    </source>
</evidence>
<gene>
    <name evidence="2" type="ORF">SO802_019068</name>
</gene>
<dbReference type="GO" id="GO:0003676">
    <property type="term" value="F:nucleic acid binding"/>
    <property type="evidence" value="ECO:0007669"/>
    <property type="project" value="InterPro"/>
</dbReference>
<keyword evidence="3" id="KW-1185">Reference proteome</keyword>